<name>I6WIJ6_9CAUD</name>
<dbReference type="RefSeq" id="YP_009638591.1">
    <property type="nucleotide sequence ID" value="NC_042338.1"/>
</dbReference>
<keyword evidence="1" id="KW-0812">Transmembrane</keyword>
<feature type="transmembrane region" description="Helical" evidence="1">
    <location>
        <begin position="112"/>
        <end position="130"/>
    </location>
</feature>
<reference evidence="3" key="1">
    <citation type="submission" date="2012-05" db="EMBL/GenBank/DDBJ databases">
        <authorList>
            <person name="Everding T.M."/>
            <person name="Alkanani M.S."/>
            <person name="Bell A.C."/>
            <person name="Bohner A."/>
            <person name="Burghgraef A.L."/>
            <person name="DeVries J.T."/>
            <person name="Hooker S.J."/>
            <person name="Jansma C.A."/>
            <person name="Lang J.M."/>
            <person name="Lin J.Y."/>
            <person name="Newhof J.T."/>
            <person name="Noyes I.C.B."/>
            <person name="Schultz L.N."/>
            <person name="Stewart S.L."/>
            <person name="VandeHaar P.S."/>
            <person name="Vasquez J.A."/>
            <person name="Veldkamp K.L."/>
            <person name="Venema K.M."/>
            <person name="Westra V.A."/>
            <person name="Wrobel K.E."/>
            <person name="Harris A.D."/>
            <person name="Wertz J.T."/>
            <person name="DeJong R.J."/>
            <person name="Buck G.A."/>
            <person name="Campbell R."/>
            <person name="Carvalho M.R."/>
            <person name="Johnson A."/>
            <person name="Kettlewell J.M."/>
            <person name="Lee V."/>
            <person name="Loviza R."/>
            <person name="Renner D."/>
            <person name="Serrano M.G."/>
            <person name="Voegtly L.J."/>
            <person name="Walstead R."/>
            <person name="Wang Y.P."/>
            <person name="Bradley K.W."/>
            <person name="Khaja R."/>
            <person name="Lewis M.F."/>
            <person name="Barker L.P."/>
            <person name="Asai D.J."/>
            <person name="Bowman C.A."/>
            <person name="Russell D.A."/>
            <person name="Pope W.H."/>
            <person name="Jacobs-Sera D."/>
            <person name="Hendrix R.W."/>
            <person name="Hatfull G.F."/>
        </authorList>
    </citation>
    <scope>NUCLEOTIDE SEQUENCE [LARGE SCALE GENOMIC DNA]</scope>
</reference>
<evidence type="ECO:0000313" key="2">
    <source>
        <dbReference type="EMBL" id="AFN37728.1"/>
    </source>
</evidence>
<dbReference type="InterPro" id="IPR056390">
    <property type="entry name" value="Holin_phage"/>
</dbReference>
<feature type="transmembrane region" description="Helical" evidence="1">
    <location>
        <begin position="35"/>
        <end position="55"/>
    </location>
</feature>
<dbReference type="KEGG" id="vg:40235350"/>
<dbReference type="EMBL" id="JX042579">
    <property type="protein sequence ID" value="AFN37728.1"/>
    <property type="molecule type" value="Genomic_DNA"/>
</dbReference>
<feature type="transmembrane region" description="Helical" evidence="1">
    <location>
        <begin position="88"/>
        <end position="106"/>
    </location>
</feature>
<evidence type="ECO:0000256" key="1">
    <source>
        <dbReference type="SAM" id="Phobius"/>
    </source>
</evidence>
<dbReference type="Proteomes" id="UP000009002">
    <property type="component" value="Segment"/>
</dbReference>
<gene>
    <name evidence="2" type="primary">33</name>
    <name evidence="2" type="ORF">MACNCHEESE_33</name>
</gene>
<keyword evidence="1" id="KW-0472">Membrane</keyword>
<evidence type="ECO:0000313" key="3">
    <source>
        <dbReference type="Proteomes" id="UP000009002"/>
    </source>
</evidence>
<dbReference type="Pfam" id="PF23809">
    <property type="entry name" value="Phage_holin_9"/>
    <property type="match status" value="1"/>
</dbReference>
<protein>
    <submittedName>
        <fullName evidence="2">Holin</fullName>
    </submittedName>
</protein>
<feature type="transmembrane region" description="Helical" evidence="1">
    <location>
        <begin position="61"/>
        <end position="81"/>
    </location>
</feature>
<organism evidence="2 3">
    <name type="scientific">Mycobacterium phage MacnCheese</name>
    <dbReference type="NCBI Taxonomy" id="2927982"/>
    <lineage>
        <taxon>Viruses</taxon>
        <taxon>Duplodnaviria</taxon>
        <taxon>Heunggongvirae</taxon>
        <taxon>Uroviricota</taxon>
        <taxon>Caudoviricetes</taxon>
        <taxon>Weiservirinae</taxon>
        <taxon>Keshuvirus</taxon>
        <taxon>Keshuvirus macncheese</taxon>
    </lineage>
</organism>
<sequence>MNKVAETMGGMFDKARRAVVAFANERLGIRTWEDLRLQIHVLSPFAVTGMVTWGIADKSHAQLIVGLVLAVASPALATFNTRDGFRRWVYGILPPVQALVVGFGWATDSALTPVMAAIVALLGGALAATNTRSSNDPNGRDMASIPAHAA</sequence>
<keyword evidence="1" id="KW-1133">Transmembrane helix</keyword>
<proteinExistence type="predicted"/>
<accession>I6WIJ6</accession>
<dbReference type="GeneID" id="40235350"/>
<keyword evidence="3" id="KW-1185">Reference proteome</keyword>